<dbReference type="RefSeq" id="WP_035903972.1">
    <property type="nucleotide sequence ID" value="NZ_CAAAHN010000004.1"/>
</dbReference>
<comment type="caution">
    <text evidence="3">The sequence shown here is derived from an EMBL/GenBank/DDBJ whole genome shotgun (WGS) entry which is preliminary data.</text>
</comment>
<dbReference type="InterPro" id="IPR007428">
    <property type="entry name" value="MlaA"/>
</dbReference>
<dbReference type="STRING" id="45065.Lgee_1722"/>
<dbReference type="GO" id="GO:0120010">
    <property type="term" value="P:intermembrane phospholipid transfer"/>
    <property type="evidence" value="ECO:0007669"/>
    <property type="project" value="TreeGrafter"/>
</dbReference>
<keyword evidence="2" id="KW-0732">Signal</keyword>
<sequence>MCQKTLYLLLPLVLTGCAHKGTLPEDPWEPYNRRVHTFNMAFDTTFLKPPARLYKAVVPQPVRRGVNNFYTNFSMSSTVVNDLLQAQWTMAIKDTWRFIANTTIGIGGIFDPASHMGLPPHVNDLGITLAKWGDMNSPYLVLPFLGPSTLRDTFAQTFDYSLFTPYPWIRSNPVLYSMLGVRYVDLRAQLLDTDRLLAEALDSYTFVRDAWLQHRRYQITGEEQANEGSLYIEEEQESGASPLGGV</sequence>
<keyword evidence="4" id="KW-1185">Reference proteome</keyword>
<dbReference type="PANTHER" id="PTHR30035">
    <property type="entry name" value="LIPOPROTEIN VACJ-RELATED"/>
    <property type="match status" value="1"/>
</dbReference>
<protein>
    <submittedName>
        <fullName evidence="3">Lipoprotein VacJ-like protein</fullName>
    </submittedName>
</protein>
<comment type="similarity">
    <text evidence="1">Belongs to the MlaA family.</text>
</comment>
<dbReference type="OrthoDB" id="9785326at2"/>
<evidence type="ECO:0000313" key="4">
    <source>
        <dbReference type="Proteomes" id="UP000054785"/>
    </source>
</evidence>
<evidence type="ECO:0000313" key="3">
    <source>
        <dbReference type="EMBL" id="KTC97401.1"/>
    </source>
</evidence>
<dbReference type="PROSITE" id="PS51257">
    <property type="entry name" value="PROKAR_LIPOPROTEIN"/>
    <property type="match status" value="1"/>
</dbReference>
<reference evidence="3 4" key="1">
    <citation type="submission" date="2015-11" db="EMBL/GenBank/DDBJ databases">
        <title>Genomic analysis of 38 Legionella species identifies large and diverse effector repertoires.</title>
        <authorList>
            <person name="Burstein D."/>
            <person name="Amaro F."/>
            <person name="Zusman T."/>
            <person name="Lifshitz Z."/>
            <person name="Cohen O."/>
            <person name="Gilbert J.A."/>
            <person name="Pupko T."/>
            <person name="Shuman H.A."/>
            <person name="Segal G."/>
        </authorList>
    </citation>
    <scope>NUCLEOTIDE SEQUENCE [LARGE SCALE GENOMIC DNA]</scope>
    <source>
        <strain evidence="3 4">ATCC 49504</strain>
    </source>
</reference>
<gene>
    <name evidence="3" type="ORF">Lgee_1722</name>
</gene>
<dbReference type="AlphaFoldDB" id="A0A0W0TPB4"/>
<evidence type="ECO:0000256" key="2">
    <source>
        <dbReference type="ARBA" id="ARBA00022729"/>
    </source>
</evidence>
<proteinExistence type="inferred from homology"/>
<organism evidence="3 4">
    <name type="scientific">Legionella geestiana</name>
    <dbReference type="NCBI Taxonomy" id="45065"/>
    <lineage>
        <taxon>Bacteria</taxon>
        <taxon>Pseudomonadati</taxon>
        <taxon>Pseudomonadota</taxon>
        <taxon>Gammaproteobacteria</taxon>
        <taxon>Legionellales</taxon>
        <taxon>Legionellaceae</taxon>
        <taxon>Legionella</taxon>
    </lineage>
</organism>
<dbReference type="PRINTS" id="PR01805">
    <property type="entry name" value="VACJLIPOPROT"/>
</dbReference>
<keyword evidence="3" id="KW-0449">Lipoprotein</keyword>
<dbReference type="EMBL" id="LNYC01000070">
    <property type="protein sequence ID" value="KTC97401.1"/>
    <property type="molecule type" value="Genomic_DNA"/>
</dbReference>
<accession>A0A0W0TPB4</accession>
<evidence type="ECO:0000256" key="1">
    <source>
        <dbReference type="ARBA" id="ARBA00010634"/>
    </source>
</evidence>
<dbReference type="Proteomes" id="UP000054785">
    <property type="component" value="Unassembled WGS sequence"/>
</dbReference>
<dbReference type="PATRIC" id="fig|45065.4.peg.1872"/>
<dbReference type="Pfam" id="PF04333">
    <property type="entry name" value="MlaA"/>
    <property type="match status" value="1"/>
</dbReference>
<name>A0A0W0TPB4_9GAMM</name>
<dbReference type="GO" id="GO:0016020">
    <property type="term" value="C:membrane"/>
    <property type="evidence" value="ECO:0007669"/>
    <property type="project" value="InterPro"/>
</dbReference>
<dbReference type="PANTHER" id="PTHR30035:SF3">
    <property type="entry name" value="INTERMEMBRANE PHOSPHOLIPID TRANSPORT SYSTEM LIPOPROTEIN MLAA"/>
    <property type="match status" value="1"/>
</dbReference>